<dbReference type="InterPro" id="IPR036291">
    <property type="entry name" value="NAD(P)-bd_dom_sf"/>
</dbReference>
<protein>
    <submittedName>
        <fullName evidence="3">2-Hacid_dh_C domain-containing protein</fullName>
    </submittedName>
</protein>
<dbReference type="PANTHER" id="PTHR10996">
    <property type="entry name" value="2-HYDROXYACID DEHYDROGENASE-RELATED"/>
    <property type="match status" value="1"/>
</dbReference>
<evidence type="ECO:0000259" key="2">
    <source>
        <dbReference type="Pfam" id="PF02826"/>
    </source>
</evidence>
<evidence type="ECO:0000256" key="1">
    <source>
        <dbReference type="ARBA" id="ARBA00023002"/>
    </source>
</evidence>
<dbReference type="GO" id="GO:0005829">
    <property type="term" value="C:cytosol"/>
    <property type="evidence" value="ECO:0007669"/>
    <property type="project" value="TreeGrafter"/>
</dbReference>
<accession>A0A183EYN0</accession>
<proteinExistence type="predicted"/>
<dbReference type="GO" id="GO:0008465">
    <property type="term" value="F:hydroxypyruvate reductase (NADH) activity"/>
    <property type="evidence" value="ECO:0007669"/>
    <property type="project" value="TreeGrafter"/>
</dbReference>
<evidence type="ECO:0000313" key="3">
    <source>
        <dbReference type="WBParaSite" id="GPUH_0002610101-mRNA-1"/>
    </source>
</evidence>
<dbReference type="PANTHER" id="PTHR10996:SF277">
    <property type="entry name" value="GLYOXYLATE REDUCTASE_HYDROXYPYRUVATE REDUCTASE"/>
    <property type="match status" value="1"/>
</dbReference>
<dbReference type="WBParaSite" id="GPUH_0002610101-mRNA-1">
    <property type="protein sequence ID" value="GPUH_0002610101-mRNA-1"/>
    <property type="gene ID" value="GPUH_0002610101"/>
</dbReference>
<dbReference type="InterPro" id="IPR050223">
    <property type="entry name" value="D-isomer_2-hydroxyacid_DH"/>
</dbReference>
<organism evidence="3">
    <name type="scientific">Gongylonema pulchrum</name>
    <dbReference type="NCBI Taxonomy" id="637853"/>
    <lineage>
        <taxon>Eukaryota</taxon>
        <taxon>Metazoa</taxon>
        <taxon>Ecdysozoa</taxon>
        <taxon>Nematoda</taxon>
        <taxon>Chromadorea</taxon>
        <taxon>Rhabditida</taxon>
        <taxon>Spirurina</taxon>
        <taxon>Spiruromorpha</taxon>
        <taxon>Spiruroidea</taxon>
        <taxon>Gongylonematidae</taxon>
        <taxon>Gongylonema</taxon>
    </lineage>
</organism>
<dbReference type="Gene3D" id="3.40.50.720">
    <property type="entry name" value="NAD(P)-binding Rossmann-like Domain"/>
    <property type="match status" value="1"/>
</dbReference>
<dbReference type="InterPro" id="IPR006140">
    <property type="entry name" value="D-isomer_DH_NAD-bd"/>
</dbReference>
<name>A0A183EYN0_9BILA</name>
<keyword evidence="1" id="KW-0560">Oxidoreductase</keyword>
<reference evidence="3" key="1">
    <citation type="submission" date="2016-06" db="UniProtKB">
        <authorList>
            <consortium name="WormBaseParasite"/>
        </authorList>
    </citation>
    <scope>IDENTIFICATION</scope>
</reference>
<dbReference type="GO" id="GO:0051287">
    <property type="term" value="F:NAD binding"/>
    <property type="evidence" value="ECO:0007669"/>
    <property type="project" value="InterPro"/>
</dbReference>
<sequence length="135" mass="14816">LGVEFVPIDQLYSEADFIILTCLATEQNRGMIDKSALSKMKKNAILINTSRGTLVNQKDLYEALDKGEIRSAGLDVTTPEPLPLDDPLFKLKNCVILPHIGSATEATRKEMMELAETNLISGLTGKKISDRIRAA</sequence>
<dbReference type="PROSITE" id="PS00671">
    <property type="entry name" value="D_2_HYDROXYACID_DH_3"/>
    <property type="match status" value="1"/>
</dbReference>
<dbReference type="AlphaFoldDB" id="A0A183EYN0"/>
<dbReference type="GO" id="GO:0030267">
    <property type="term" value="F:glyoxylate reductase (NADPH) activity"/>
    <property type="evidence" value="ECO:0007669"/>
    <property type="project" value="TreeGrafter"/>
</dbReference>
<dbReference type="SUPFAM" id="SSF51735">
    <property type="entry name" value="NAD(P)-binding Rossmann-fold domains"/>
    <property type="match status" value="1"/>
</dbReference>
<dbReference type="InterPro" id="IPR029753">
    <property type="entry name" value="D-isomer_DH_CS"/>
</dbReference>
<feature type="domain" description="D-isomer specific 2-hydroxyacid dehydrogenase NAD-binding" evidence="2">
    <location>
        <begin position="2"/>
        <end position="101"/>
    </location>
</feature>
<dbReference type="Pfam" id="PF02826">
    <property type="entry name" value="2-Hacid_dh_C"/>
    <property type="match status" value="1"/>
</dbReference>